<protein>
    <recommendedName>
        <fullName evidence="4">Phosphoribosylglycinamide formyltransferase</fullName>
        <ecNumber evidence="4">2.1.2.2</ecNumber>
    </recommendedName>
    <alternativeName>
        <fullName evidence="4">5'-phosphoribosylglycinamide transformylase</fullName>
    </alternativeName>
    <alternativeName>
        <fullName evidence="4">GAR transformylase</fullName>
        <shortName evidence="4">GART</shortName>
    </alternativeName>
</protein>
<reference evidence="6 7" key="1">
    <citation type="submission" date="2017-09" db="EMBL/GenBank/DDBJ databases">
        <title>Biodiversity and function of Thalassospira species in the particle-attached aromatic-hydrocarbon-degrading consortia from the surface seawater of the China South Sea.</title>
        <authorList>
            <person name="Dong C."/>
            <person name="Lai Q."/>
            <person name="Shao Z."/>
        </authorList>
    </citation>
    <scope>NUCLEOTIDE SEQUENCE [LARGE SCALE GENOMIC DNA]</scope>
    <source>
        <strain evidence="6 7">139Z-12</strain>
    </source>
</reference>
<dbReference type="EMBL" id="NXGX01000006">
    <property type="protein sequence ID" value="PKR57328.1"/>
    <property type="molecule type" value="Genomic_DNA"/>
</dbReference>
<dbReference type="InterPro" id="IPR002376">
    <property type="entry name" value="Formyl_transf_N"/>
</dbReference>
<dbReference type="PANTHER" id="PTHR43369">
    <property type="entry name" value="PHOSPHORIBOSYLGLYCINAMIDE FORMYLTRANSFERASE"/>
    <property type="match status" value="1"/>
</dbReference>
<evidence type="ECO:0000256" key="2">
    <source>
        <dbReference type="ARBA" id="ARBA00022679"/>
    </source>
</evidence>
<feature type="active site" description="Proton donor" evidence="4">
    <location>
        <position position="118"/>
    </location>
</feature>
<dbReference type="PANTHER" id="PTHR43369:SF2">
    <property type="entry name" value="PHOSPHORIBOSYLGLYCINAMIDE FORMYLTRANSFERASE"/>
    <property type="match status" value="1"/>
</dbReference>
<feature type="site" description="Raises pKa of active site His" evidence="4">
    <location>
        <position position="154"/>
    </location>
</feature>
<dbReference type="Proteomes" id="UP000233332">
    <property type="component" value="Unassembled WGS sequence"/>
</dbReference>
<keyword evidence="3 4" id="KW-0658">Purine biosynthesis</keyword>
<accession>A0A2N3L3F3</accession>
<dbReference type="AlphaFoldDB" id="A0A2N3L3F3"/>
<evidence type="ECO:0000256" key="3">
    <source>
        <dbReference type="ARBA" id="ARBA00022755"/>
    </source>
</evidence>
<evidence type="ECO:0000313" key="7">
    <source>
        <dbReference type="Proteomes" id="UP000233332"/>
    </source>
</evidence>
<keyword evidence="7" id="KW-1185">Reference proteome</keyword>
<proteinExistence type="inferred from homology"/>
<feature type="binding site" evidence="4">
    <location>
        <position position="116"/>
    </location>
    <ligand>
        <name>(6R)-10-formyltetrahydrofolate</name>
        <dbReference type="ChEBI" id="CHEBI:195366"/>
    </ligand>
</feature>
<evidence type="ECO:0000256" key="4">
    <source>
        <dbReference type="HAMAP-Rule" id="MF_01930"/>
    </source>
</evidence>
<comment type="caution">
    <text evidence="6">The sequence shown here is derived from an EMBL/GenBank/DDBJ whole genome shotgun (WGS) entry which is preliminary data.</text>
</comment>
<dbReference type="HAMAP" id="MF_01930">
    <property type="entry name" value="PurN"/>
    <property type="match status" value="1"/>
</dbReference>
<dbReference type="InterPro" id="IPR004607">
    <property type="entry name" value="GART"/>
</dbReference>
<evidence type="ECO:0000256" key="1">
    <source>
        <dbReference type="ARBA" id="ARBA00005054"/>
    </source>
</evidence>
<comment type="catalytic activity">
    <reaction evidence="4">
        <text>N(1)-(5-phospho-beta-D-ribosyl)glycinamide + (6R)-10-formyltetrahydrofolate = N(2)-formyl-N(1)-(5-phospho-beta-D-ribosyl)glycinamide + (6S)-5,6,7,8-tetrahydrofolate + H(+)</text>
        <dbReference type="Rhea" id="RHEA:15053"/>
        <dbReference type="ChEBI" id="CHEBI:15378"/>
        <dbReference type="ChEBI" id="CHEBI:57453"/>
        <dbReference type="ChEBI" id="CHEBI:143788"/>
        <dbReference type="ChEBI" id="CHEBI:147286"/>
        <dbReference type="ChEBI" id="CHEBI:195366"/>
        <dbReference type="EC" id="2.1.2.2"/>
    </reaction>
</comment>
<dbReference type="UniPathway" id="UPA00074">
    <property type="reaction ID" value="UER00126"/>
</dbReference>
<comment type="function">
    <text evidence="4">Catalyzes the transfer of a formyl group from 10-formyltetrahydrofolate to 5-phospho-ribosyl-glycinamide (GAR), producing 5-phospho-ribosyl-N-formylglycinamide (FGAR) and tetrahydrofolate.</text>
</comment>
<organism evidence="6 7">
    <name type="scientific">Thalassospira lohafexi</name>
    <dbReference type="NCBI Taxonomy" id="744227"/>
    <lineage>
        <taxon>Bacteria</taxon>
        <taxon>Pseudomonadati</taxon>
        <taxon>Pseudomonadota</taxon>
        <taxon>Alphaproteobacteria</taxon>
        <taxon>Rhodospirillales</taxon>
        <taxon>Thalassospiraceae</taxon>
        <taxon>Thalassospira</taxon>
    </lineage>
</organism>
<dbReference type="GO" id="GO:0006189">
    <property type="term" value="P:'de novo' IMP biosynthetic process"/>
    <property type="evidence" value="ECO:0007669"/>
    <property type="project" value="UniProtKB-UniRule"/>
</dbReference>
<dbReference type="RefSeq" id="WP_101303504.1">
    <property type="nucleotide sequence ID" value="NZ_NXGX01000006.1"/>
</dbReference>
<dbReference type="GO" id="GO:0004644">
    <property type="term" value="F:phosphoribosylglycinamide formyltransferase activity"/>
    <property type="evidence" value="ECO:0007669"/>
    <property type="project" value="UniProtKB-UniRule"/>
</dbReference>
<evidence type="ECO:0000259" key="5">
    <source>
        <dbReference type="Pfam" id="PF00551"/>
    </source>
</evidence>
<feature type="binding site" evidence="4">
    <location>
        <begin position="20"/>
        <end position="22"/>
    </location>
    <ligand>
        <name>N(1)-(5-phospho-beta-D-ribosyl)glycinamide</name>
        <dbReference type="ChEBI" id="CHEBI:143788"/>
    </ligand>
</feature>
<sequence length="227" mass="24028">MGKVTNGKKLKLAVLISGGGSNLQAILDACNAPDYPAEVVLVFSNQLDAGGLDRGRRAGIRAEAISHKGYDGGREAYDAAVSTLIEESGADLVVLAGYLRLVSDSFVTRWKDRLINIHPSLLPSFKGLGVHQAALDAGVKFAGCTVHYVVPEVDSGPIIAQAVVPVLPTDDAGKLAQRILKQEHKIYPQVIRWIADGRVSVDAKGIVTVADAKTLEMADINPVLEPG</sequence>
<dbReference type="Pfam" id="PF00551">
    <property type="entry name" value="Formyl_trans_N"/>
    <property type="match status" value="1"/>
</dbReference>
<name>A0A2N3L3F3_9PROT</name>
<feature type="domain" description="Formyl transferase N-terminal" evidence="5">
    <location>
        <begin position="11"/>
        <end position="191"/>
    </location>
</feature>
<dbReference type="InterPro" id="IPR036477">
    <property type="entry name" value="Formyl_transf_N_sf"/>
</dbReference>
<comment type="similarity">
    <text evidence="4">Belongs to the GART family.</text>
</comment>
<dbReference type="SUPFAM" id="SSF53328">
    <property type="entry name" value="Formyltransferase"/>
    <property type="match status" value="1"/>
</dbReference>
<gene>
    <name evidence="4" type="primary">purN</name>
    <name evidence="6" type="ORF">COO92_15340</name>
</gene>
<evidence type="ECO:0000313" key="6">
    <source>
        <dbReference type="EMBL" id="PKR57328.1"/>
    </source>
</evidence>
<dbReference type="EC" id="2.1.2.2" evidence="4"/>
<dbReference type="Gene3D" id="3.40.50.170">
    <property type="entry name" value="Formyl transferase, N-terminal domain"/>
    <property type="match status" value="1"/>
</dbReference>
<dbReference type="CDD" id="cd08645">
    <property type="entry name" value="FMT_core_GART"/>
    <property type="match status" value="1"/>
</dbReference>
<feature type="binding site" evidence="4">
    <location>
        <position position="74"/>
    </location>
    <ligand>
        <name>(6R)-10-formyltetrahydrofolate</name>
        <dbReference type="ChEBI" id="CHEBI:195366"/>
    </ligand>
</feature>
<keyword evidence="2 4" id="KW-0808">Transferase</keyword>
<feature type="binding site" evidence="4">
    <location>
        <begin position="99"/>
        <end position="102"/>
    </location>
    <ligand>
        <name>(6R)-10-formyltetrahydrofolate</name>
        <dbReference type="ChEBI" id="CHEBI:195366"/>
    </ligand>
</feature>
<comment type="pathway">
    <text evidence="1 4">Purine metabolism; IMP biosynthesis via de novo pathway; N(2)-formyl-N(1)-(5-phospho-D-ribosyl)glycinamide from N(1)-(5-phospho-D-ribosyl)glycinamide (10-formyl THF route): step 1/1.</text>
</comment>
<dbReference type="NCBIfam" id="TIGR00639">
    <property type="entry name" value="PurN"/>
    <property type="match status" value="1"/>
</dbReference>
<dbReference type="GO" id="GO:0005829">
    <property type="term" value="C:cytosol"/>
    <property type="evidence" value="ECO:0007669"/>
    <property type="project" value="TreeGrafter"/>
</dbReference>